<evidence type="ECO:0000313" key="4">
    <source>
        <dbReference type="Proteomes" id="UP000183200"/>
    </source>
</evidence>
<keyword evidence="3" id="KW-0176">Collagen</keyword>
<organism evidence="3 4">
    <name type="scientific">Pedobacter steynii</name>
    <dbReference type="NCBI Taxonomy" id="430522"/>
    <lineage>
        <taxon>Bacteria</taxon>
        <taxon>Pseudomonadati</taxon>
        <taxon>Bacteroidota</taxon>
        <taxon>Sphingobacteriia</taxon>
        <taxon>Sphingobacteriales</taxon>
        <taxon>Sphingobacteriaceae</taxon>
        <taxon>Pedobacter</taxon>
    </lineage>
</organism>
<gene>
    <name evidence="3" type="ORF">SAMN05421820_1017</name>
</gene>
<sequence>MNKTVKQYIMLIGLLFAFGAKAQVGIGTNAPDASAQLEILSTSKGLLIPRLSLIQRDGINNPANGLLIYQTNNSPGFYFYNNGQWQRLVNNAELGSGGNGTNGNTILSGNSSPSAAVGINGDFYLNLGNNSLYGPKTSGSWPANGILLVGPKGEKGDPGLRGDAGLRGEPGLKGDQGLKGDNGLKGDTGPKGDKGEPGTPGNSLPGVGKSVTSSGTITIGNGKDAVLTDLTLDLADNAVTSAKIADGSIENVDLNKVKIPLSGFGAPVKNVPMGGFKLTNLGAPTNNNDAVTKKYLDDRLIAGGGQLPMLSFDNSYNLSIKGSNSVSLADLNQSLSLAGTVLSISGPRQSHVDLRGILGGGNGSGGNGIVIHDNTLEGEGTTTLPLKLSNTAVTPGSYTAANITVDAKGRIIAASNGTGGGPGGGTVTSVEVVSAQGFTGSVTNPNSTPSITLGTSVNGILEGKAGAITAASTTGSGSIVLDNGPTIKDPIITGVAKGNIDGTATNVTGVVAVVNGGTGATTAAGAKANLGLGKVDNTSDAEKPLSDATKAALLGKIDANAAITGGTHTKITYDTKGLVTKGEDATTADIKESADKKYVTDAQLTLINNTSNTNTGDQIAVTVPVTPKGVLSSTNVQAALEELQSKITASAGGGMTAVKHDATLTGDGNATDLGLNNKAVTFAKMADLASGSLIGRGTAGAGSPESITIGEGIALTGGTLSANVPVATGGVGGKPGLMDPADKAKLDGLTNYTLPVASAAGLGGVKIGANLSIDGNGVLSAAGSANVVDATTLEKGKVQLAGDLTGTADKPLVANDAITAGKIKDGSVTDGKIVNVSGTKVTGNIPGNAANVTGIVGIVNGGTGASDPAGAKVNLGLDKVENTPDLDKPVSKATELALGLKEDKSNKSTNVVADGASGDKYPSVLAIKTYVDTKVNDAVIGAGGVPDATTTILGKIQLAGDLTNVASLPRIATDAVITAKIKDENVTDPKILSVSGTKVTGNIPGNAANVTGTVGIANGGTGAMTPADAKQNLGLGNVDNTKDADKPVSNAVKTALDAKINLTEKAAVNGVATLDGSGKIPVGQIPALSFSSVDVVDTQAKMLALSAAVVGSTVIRTDQSKSYVLRTLPSGVLANWVEILTPSTSLVQSVNGQIGAVTIAKADLGLNNVENTSDANKPVSTATATALSGKEDKSNKSTNVTADGASVDKYPSVKAIKDYVDGVVVGSTVVPATAATKGILRLTNELGGTADAPTVVSVGGTSAANISTGITAVTAATSANTANTIVKRDASGNFIAGTITANLTGNATTATTATSASKLSPGRKINGVTFDGSADIVLPVTADATKQDKSDNLTAVAGLSTTGIVVRTGLGSAVTRAIATGAGLTLTNPDGVAGNPTISLPNAFVGTPGDFTSANISVDAQGRVTKAANGSGGAAYTLPTAAAATLGGVKVGAGLAIDGTGILSTKTDLAYTASATNGIIGSSTGTDATIPAGSTTNASLMLPADKLKLDKIPVITAPGDANKVLTVNSGGTAAVWTPPVAGGGGGATNLGFSTGPTDGTMTSSTGTSATVSGATNAAAGLMPAIDKAKLDKITDIVEATDANKVLTVSADGKKANWVTPVAGGGGSALVTYFLSSKKYFIRASGPGVTATLAGNTVTITVPVGVTLDYIKFKTSYAELGSQAFLNIALIDKNALWNNGPDDLVVPVVQIIDINSASPVVNAVTMMGGGNFGFTLQGYANGTVNLQTNNISNHTGSLGFFITVRP</sequence>
<proteinExistence type="predicted"/>
<accession>A0A1G9INX3</accession>
<dbReference type="InterPro" id="IPR008160">
    <property type="entry name" value="Collagen"/>
</dbReference>
<protein>
    <submittedName>
        <fullName evidence="3">Collagen triple helix repeat-containing protein</fullName>
    </submittedName>
</protein>
<name>A0A1G9INX3_9SPHI</name>
<keyword evidence="4" id="KW-1185">Reference proteome</keyword>
<reference evidence="4" key="1">
    <citation type="submission" date="2016-10" db="EMBL/GenBank/DDBJ databases">
        <authorList>
            <person name="Varghese N."/>
            <person name="Submissions S."/>
        </authorList>
    </citation>
    <scope>NUCLEOTIDE SEQUENCE [LARGE SCALE GENOMIC DNA]</scope>
    <source>
        <strain evidence="4">DSM 19110</strain>
    </source>
</reference>
<evidence type="ECO:0000256" key="1">
    <source>
        <dbReference type="SAM" id="MobiDB-lite"/>
    </source>
</evidence>
<keyword evidence="2" id="KW-0732">Signal</keyword>
<feature type="region of interest" description="Disordered" evidence="1">
    <location>
        <begin position="149"/>
        <end position="210"/>
    </location>
</feature>
<feature type="region of interest" description="Disordered" evidence="1">
    <location>
        <begin position="1170"/>
        <end position="1204"/>
    </location>
</feature>
<feature type="compositionally biased region" description="Basic and acidic residues" evidence="1">
    <location>
        <begin position="152"/>
        <end position="196"/>
    </location>
</feature>
<dbReference type="EMBL" id="FNGY01000001">
    <property type="protein sequence ID" value="SDL26736.1"/>
    <property type="molecule type" value="Genomic_DNA"/>
</dbReference>
<feature type="compositionally biased region" description="Polar residues" evidence="1">
    <location>
        <begin position="1170"/>
        <end position="1186"/>
    </location>
</feature>
<dbReference type="InterPro" id="IPR045571">
    <property type="entry name" value="DUF5907"/>
</dbReference>
<dbReference type="OrthoDB" id="1233056at2"/>
<evidence type="ECO:0000313" key="3">
    <source>
        <dbReference type="EMBL" id="SDL26736.1"/>
    </source>
</evidence>
<evidence type="ECO:0000256" key="2">
    <source>
        <dbReference type="SAM" id="SignalP"/>
    </source>
</evidence>
<feature type="signal peptide" evidence="2">
    <location>
        <begin position="1"/>
        <end position="22"/>
    </location>
</feature>
<dbReference type="RefSeq" id="WP_074603876.1">
    <property type="nucleotide sequence ID" value="NZ_FNGY01000001.1"/>
</dbReference>
<feature type="chain" id="PRO_5010363879" evidence="2">
    <location>
        <begin position="23"/>
        <end position="1765"/>
    </location>
</feature>
<dbReference type="Proteomes" id="UP000183200">
    <property type="component" value="Unassembled WGS sequence"/>
</dbReference>
<dbReference type="Pfam" id="PF01391">
    <property type="entry name" value="Collagen"/>
    <property type="match status" value="1"/>
</dbReference>
<dbReference type="Pfam" id="PF19264">
    <property type="entry name" value="DUF5907"/>
    <property type="match status" value="3"/>
</dbReference>